<organism evidence="2 3">
    <name type="scientific">Sporothrix brasiliensis 5110</name>
    <dbReference type="NCBI Taxonomy" id="1398154"/>
    <lineage>
        <taxon>Eukaryota</taxon>
        <taxon>Fungi</taxon>
        <taxon>Dikarya</taxon>
        <taxon>Ascomycota</taxon>
        <taxon>Pezizomycotina</taxon>
        <taxon>Sordariomycetes</taxon>
        <taxon>Sordariomycetidae</taxon>
        <taxon>Ophiostomatales</taxon>
        <taxon>Ophiostomataceae</taxon>
        <taxon>Sporothrix</taxon>
    </lineage>
</organism>
<dbReference type="Proteomes" id="UP000031575">
    <property type="component" value="Unassembled WGS sequence"/>
</dbReference>
<gene>
    <name evidence="2" type="ORF">SPBR_00656</name>
</gene>
<feature type="compositionally biased region" description="Low complexity" evidence="1">
    <location>
        <begin position="140"/>
        <end position="167"/>
    </location>
</feature>
<dbReference type="EMBL" id="AWTV01000008">
    <property type="protein sequence ID" value="KIH90882.1"/>
    <property type="molecule type" value="Genomic_DNA"/>
</dbReference>
<protein>
    <recommendedName>
        <fullName evidence="4">Urease accessory protein</fullName>
    </recommendedName>
</protein>
<evidence type="ECO:0008006" key="4">
    <source>
        <dbReference type="Google" id="ProtNLM"/>
    </source>
</evidence>
<feature type="region of interest" description="Disordered" evidence="1">
    <location>
        <begin position="1"/>
        <end position="167"/>
    </location>
</feature>
<dbReference type="PANTHER" id="PTHR40644:SF1">
    <property type="entry name" value="UPF0653 PROTEIN C607.02C"/>
    <property type="match status" value="1"/>
</dbReference>
<keyword evidence="3" id="KW-1185">Reference proteome</keyword>
<dbReference type="OrthoDB" id="5876637at2759"/>
<dbReference type="VEuPathDB" id="FungiDB:SPBR_00656"/>
<feature type="region of interest" description="Disordered" evidence="1">
    <location>
        <begin position="271"/>
        <end position="300"/>
    </location>
</feature>
<dbReference type="RefSeq" id="XP_040618892.1">
    <property type="nucleotide sequence ID" value="XM_040758975.1"/>
</dbReference>
<accession>A0A0C2J185</accession>
<evidence type="ECO:0000256" key="1">
    <source>
        <dbReference type="SAM" id="MobiDB-lite"/>
    </source>
</evidence>
<dbReference type="HOGENOM" id="CLU_053180_1_0_1"/>
<feature type="compositionally biased region" description="Low complexity" evidence="1">
    <location>
        <begin position="121"/>
        <end position="131"/>
    </location>
</feature>
<reference evidence="2 3" key="1">
    <citation type="journal article" date="2014" name="BMC Genomics">
        <title>Comparative genomics of the major fungal agents of human and animal Sporotrichosis: Sporothrix schenckii and Sporothrix brasiliensis.</title>
        <authorList>
            <person name="Teixeira M.M."/>
            <person name="de Almeida L.G."/>
            <person name="Kubitschek-Barreira P."/>
            <person name="Alves F.L."/>
            <person name="Kioshima E.S."/>
            <person name="Abadio A.K."/>
            <person name="Fernandes L."/>
            <person name="Derengowski L.S."/>
            <person name="Ferreira K.S."/>
            <person name="Souza R.C."/>
            <person name="Ruiz J.C."/>
            <person name="de Andrade N.C."/>
            <person name="Paes H.C."/>
            <person name="Nicola A.M."/>
            <person name="Albuquerque P."/>
            <person name="Gerber A.L."/>
            <person name="Martins V.P."/>
            <person name="Peconick L.D."/>
            <person name="Neto A.V."/>
            <person name="Chaucanez C.B."/>
            <person name="Silva P.A."/>
            <person name="Cunha O.L."/>
            <person name="de Oliveira F.F."/>
            <person name="dos Santos T.C."/>
            <person name="Barros A.L."/>
            <person name="Soares M.A."/>
            <person name="de Oliveira L.M."/>
            <person name="Marini M.M."/>
            <person name="Villalobos-Duno H."/>
            <person name="Cunha M.M."/>
            <person name="de Hoog S."/>
            <person name="da Silveira J.F."/>
            <person name="Henrissat B."/>
            <person name="Nino-Vega G.A."/>
            <person name="Cisalpino P.S."/>
            <person name="Mora-Montes H.M."/>
            <person name="Almeida S.R."/>
            <person name="Stajich J.E."/>
            <person name="Lopes-Bezerra L.M."/>
            <person name="Vasconcelos A.T."/>
            <person name="Felipe M.S."/>
        </authorList>
    </citation>
    <scope>NUCLEOTIDE SEQUENCE [LARGE SCALE GENOMIC DNA]</scope>
    <source>
        <strain evidence="2 3">5110</strain>
    </source>
</reference>
<dbReference type="GeneID" id="63673896"/>
<name>A0A0C2J185_9PEZI</name>
<evidence type="ECO:0000313" key="2">
    <source>
        <dbReference type="EMBL" id="KIH90882.1"/>
    </source>
</evidence>
<dbReference type="PANTHER" id="PTHR40644">
    <property type="entry name" value="UPF0653 PROTEIN C607.02C"/>
    <property type="match status" value="1"/>
</dbReference>
<evidence type="ECO:0000313" key="3">
    <source>
        <dbReference type="Proteomes" id="UP000031575"/>
    </source>
</evidence>
<sequence length="409" mass="43064">MPHKHTRRDQDSSIYDLPPDRIARPLPTKPAKTESAKTSTTKSNKAKGGKGATATSAAARRKREANKDSVSASTKASHDTPRAFRRLMSLTGGKRVRQGLDTGVVETKKQKKQRLAKERAAAAAAAAATAGGDDDEADVSTTQTTVAAAAAPPHATSASASDAAPAEALTIRPGERLSEFASRVDAALPLAGLVKSSTPGGAGGKDPLGIAKTYRTKQERKLHKLYDQWRLDDARIKEREAEAREEAEEREAELDETLGVKWRLDFQQGLATKQGGGANGKKKKKQQQQRQALGGSANNYGAADDDDVWAAFNRKKAAATKSTVRAGVHGTVAAPPELTKIDSSKFKFAQQKKAGGGQGSAEVAAAVARLNVGASAKKGVNRRLGAVAAGRVTKPGERARGKGTRVLPM</sequence>
<dbReference type="AlphaFoldDB" id="A0A0C2J185"/>
<proteinExistence type="predicted"/>
<comment type="caution">
    <text evidence="2">The sequence shown here is derived from an EMBL/GenBank/DDBJ whole genome shotgun (WGS) entry which is preliminary data.</text>
</comment>